<dbReference type="InterPro" id="IPR052537">
    <property type="entry name" value="Extradiol_RC_dioxygenase"/>
</dbReference>
<evidence type="ECO:0000313" key="2">
    <source>
        <dbReference type="EMBL" id="WCR12286.1"/>
    </source>
</evidence>
<dbReference type="PANTHER" id="PTHR36110">
    <property type="entry name" value="RING-CLEAVING DIOXYGENASE MHQE-RELATED"/>
    <property type="match status" value="1"/>
</dbReference>
<dbReference type="EMBL" id="CP067134">
    <property type="protein sequence ID" value="WCR12286.1"/>
    <property type="molecule type" value="Genomic_DNA"/>
</dbReference>
<dbReference type="InterPro" id="IPR004360">
    <property type="entry name" value="Glyas_Fos-R_dOase_dom"/>
</dbReference>
<dbReference type="CDD" id="cd08347">
    <property type="entry name" value="PcpA_C_like"/>
    <property type="match status" value="1"/>
</dbReference>
<dbReference type="PROSITE" id="PS51819">
    <property type="entry name" value="VOC"/>
    <property type="match status" value="2"/>
</dbReference>
<organism evidence="2 3">
    <name type="scientific">Paracoccus stylophorae</name>
    <dbReference type="NCBI Taxonomy" id="659350"/>
    <lineage>
        <taxon>Bacteria</taxon>
        <taxon>Pseudomonadati</taxon>
        <taxon>Pseudomonadota</taxon>
        <taxon>Alphaproteobacteria</taxon>
        <taxon>Rhodobacterales</taxon>
        <taxon>Paracoccaceae</taxon>
        <taxon>Paracoccus</taxon>
    </lineage>
</organism>
<dbReference type="GO" id="GO:0051213">
    <property type="term" value="F:dioxygenase activity"/>
    <property type="evidence" value="ECO:0007669"/>
    <property type="project" value="UniProtKB-KW"/>
</dbReference>
<dbReference type="Gene3D" id="3.10.180.10">
    <property type="entry name" value="2,3-Dihydroxybiphenyl 1,2-Dioxygenase, domain 1"/>
    <property type="match status" value="2"/>
</dbReference>
<keyword evidence="2" id="KW-0223">Dioxygenase</keyword>
<name>A0ABY7SZ29_9RHOB</name>
<dbReference type="InterPro" id="IPR037523">
    <property type="entry name" value="VOC_core"/>
</dbReference>
<dbReference type="Proteomes" id="UP001218412">
    <property type="component" value="Chromosome"/>
</dbReference>
<keyword evidence="3" id="KW-1185">Reference proteome</keyword>
<feature type="domain" description="VOC" evidence="1">
    <location>
        <begin position="7"/>
        <end position="132"/>
    </location>
</feature>
<evidence type="ECO:0000259" key="1">
    <source>
        <dbReference type="PROSITE" id="PS51819"/>
    </source>
</evidence>
<dbReference type="InterPro" id="IPR029068">
    <property type="entry name" value="Glyas_Bleomycin-R_OHBP_Dase"/>
</dbReference>
<dbReference type="RefSeq" id="WP_272860395.1">
    <property type="nucleotide sequence ID" value="NZ_CP067134.1"/>
</dbReference>
<dbReference type="Pfam" id="PF00903">
    <property type="entry name" value="Glyoxalase"/>
    <property type="match status" value="1"/>
</dbReference>
<dbReference type="SUPFAM" id="SSF54593">
    <property type="entry name" value="Glyoxalase/Bleomycin resistance protein/Dihydroxybiphenyl dioxygenase"/>
    <property type="match status" value="1"/>
</dbReference>
<accession>A0ABY7SZ29</accession>
<gene>
    <name evidence="2" type="ORF">JHW45_08240</name>
</gene>
<evidence type="ECO:0000313" key="3">
    <source>
        <dbReference type="Proteomes" id="UP001218412"/>
    </source>
</evidence>
<dbReference type="PANTHER" id="PTHR36110:SF2">
    <property type="entry name" value="RING-CLEAVING DIOXYGENASE MHQE-RELATED"/>
    <property type="match status" value="1"/>
</dbReference>
<proteinExistence type="predicted"/>
<feature type="domain" description="VOC" evidence="1">
    <location>
        <begin position="150"/>
        <end position="273"/>
    </location>
</feature>
<sequence>MPQTIPGLHHVTAISGPPQGNVDFYVGTMLQRLVKKTVNFDAPDTYHLYYGNDRAEPGTILTFFPFVDAGPGRAGPGMASAVAYAVPPGGLDAWMMALAGAAVDFDGPAERFGERMIALTDPDGLRVELIETDRGTAGIAAADDRPVDGGFHSVTLWLDNPDGTARLLTDLFGYDSAGEDSHGAEKRYRFVAKDQGRGAVVDLVTSDARSIGRQGAGTIHHVAFRAENDEVQNAWQDTLRSQGFEVTPQIDRQYFNAIYFREPGGVLFEIATDPPGFATDEPMDTLGHDLKLPPQHEPLRAQIERVLPPITIPRRPTR</sequence>
<protein>
    <submittedName>
        <fullName evidence="2">Ring-cleaving dioxygenase</fullName>
    </submittedName>
</protein>
<keyword evidence="2" id="KW-0560">Oxidoreductase</keyword>
<reference evidence="2 3" key="1">
    <citation type="submission" date="2021-01" db="EMBL/GenBank/DDBJ databases">
        <title>Biogeographic distribution of Paracoccus.</title>
        <authorList>
            <person name="Hollensteiner J."/>
            <person name="Leineberger J."/>
            <person name="Brinkhoff T."/>
            <person name="Daniel R."/>
        </authorList>
    </citation>
    <scope>NUCLEOTIDE SEQUENCE [LARGE SCALE GENOMIC DNA]</scope>
    <source>
        <strain evidence="2 3">LMG25392</strain>
    </source>
</reference>